<dbReference type="EMBL" id="JAACJK010000006">
    <property type="protein sequence ID" value="KAF5339727.1"/>
    <property type="molecule type" value="Genomic_DNA"/>
</dbReference>
<dbReference type="SMART" id="SM00398">
    <property type="entry name" value="HMG"/>
    <property type="match status" value="2"/>
</dbReference>
<dbReference type="PANTHER" id="PTHR48112">
    <property type="entry name" value="HIGH MOBILITY GROUP PROTEIN DSP1"/>
    <property type="match status" value="1"/>
</dbReference>
<dbReference type="CDD" id="cd00084">
    <property type="entry name" value="HMG-box_SF"/>
    <property type="match status" value="1"/>
</dbReference>
<dbReference type="PROSITE" id="PS50118">
    <property type="entry name" value="HMG_BOX_2"/>
    <property type="match status" value="1"/>
</dbReference>
<dbReference type="Pfam" id="PF00505">
    <property type="entry name" value="HMG_box"/>
    <property type="match status" value="1"/>
</dbReference>
<dbReference type="InterPro" id="IPR050342">
    <property type="entry name" value="HMGB"/>
</dbReference>
<keyword evidence="5" id="KW-1185">Reference proteome</keyword>
<feature type="domain" description="HMG box" evidence="3">
    <location>
        <begin position="112"/>
        <end position="189"/>
    </location>
</feature>
<organism evidence="4 5">
    <name type="scientific">Ephemerocybe angulata</name>
    <dbReference type="NCBI Taxonomy" id="980116"/>
    <lineage>
        <taxon>Eukaryota</taxon>
        <taxon>Fungi</taxon>
        <taxon>Dikarya</taxon>
        <taxon>Basidiomycota</taxon>
        <taxon>Agaricomycotina</taxon>
        <taxon>Agaricomycetes</taxon>
        <taxon>Agaricomycetidae</taxon>
        <taxon>Agaricales</taxon>
        <taxon>Agaricineae</taxon>
        <taxon>Psathyrellaceae</taxon>
        <taxon>Ephemerocybe</taxon>
    </lineage>
</organism>
<sequence length="196" mass="22109">MVLAPGQIATPAKVKLDKSAFPPKKPLSTFAKFITLHSDMVIGGSKAPFSALRERWGTLSDAEKKKYSSTKQEWDEYYAAAEEWRDNVDPVTLKELNRRRKARGISTKLKTNKRPPNSYALFYSAMYPKVFVELQDSDPSSLEGRGRVTAVSLAVAEAWKNTPDSEKQIWKQKAEALREEYNKKLKEKADGHATAD</sequence>
<keyword evidence="1 2" id="KW-0238">DNA-binding</keyword>
<proteinExistence type="predicted"/>
<dbReference type="AlphaFoldDB" id="A0A8H5CFS3"/>
<evidence type="ECO:0000313" key="5">
    <source>
        <dbReference type="Proteomes" id="UP000541558"/>
    </source>
</evidence>
<feature type="DNA-binding region" description="HMG box" evidence="2">
    <location>
        <begin position="112"/>
        <end position="189"/>
    </location>
</feature>
<evidence type="ECO:0000313" key="4">
    <source>
        <dbReference type="EMBL" id="KAF5339727.1"/>
    </source>
</evidence>
<reference evidence="4 5" key="1">
    <citation type="journal article" date="2020" name="ISME J.">
        <title>Uncovering the hidden diversity of litter-decomposition mechanisms in mushroom-forming fungi.</title>
        <authorList>
            <person name="Floudas D."/>
            <person name="Bentzer J."/>
            <person name="Ahren D."/>
            <person name="Johansson T."/>
            <person name="Persson P."/>
            <person name="Tunlid A."/>
        </authorList>
    </citation>
    <scope>NUCLEOTIDE SEQUENCE [LARGE SCALE GENOMIC DNA]</scope>
    <source>
        <strain evidence="4 5">CBS 175.51</strain>
    </source>
</reference>
<comment type="caution">
    <text evidence="4">The sequence shown here is derived from an EMBL/GenBank/DDBJ whole genome shotgun (WGS) entry which is preliminary data.</text>
</comment>
<gene>
    <name evidence="4" type="ORF">D9611_009167</name>
</gene>
<keyword evidence="2" id="KW-0539">Nucleus</keyword>
<dbReference type="GO" id="GO:0005634">
    <property type="term" value="C:nucleus"/>
    <property type="evidence" value="ECO:0007669"/>
    <property type="project" value="UniProtKB-UniRule"/>
</dbReference>
<dbReference type="OrthoDB" id="1919336at2759"/>
<dbReference type="SUPFAM" id="SSF47095">
    <property type="entry name" value="HMG-box"/>
    <property type="match status" value="2"/>
</dbReference>
<dbReference type="GO" id="GO:0003677">
    <property type="term" value="F:DNA binding"/>
    <property type="evidence" value="ECO:0007669"/>
    <property type="project" value="UniProtKB-UniRule"/>
</dbReference>
<accession>A0A8H5CFS3</accession>
<dbReference type="Gene3D" id="1.10.30.10">
    <property type="entry name" value="High mobility group box domain"/>
    <property type="match status" value="2"/>
</dbReference>
<evidence type="ECO:0000259" key="3">
    <source>
        <dbReference type="PROSITE" id="PS50118"/>
    </source>
</evidence>
<dbReference type="InterPro" id="IPR009071">
    <property type="entry name" value="HMG_box_dom"/>
</dbReference>
<dbReference type="InterPro" id="IPR036910">
    <property type="entry name" value="HMG_box_dom_sf"/>
</dbReference>
<protein>
    <recommendedName>
        <fullName evidence="3">HMG box domain-containing protein</fullName>
    </recommendedName>
</protein>
<name>A0A8H5CFS3_9AGAR</name>
<dbReference type="Proteomes" id="UP000541558">
    <property type="component" value="Unassembled WGS sequence"/>
</dbReference>
<evidence type="ECO:0000256" key="1">
    <source>
        <dbReference type="ARBA" id="ARBA00023125"/>
    </source>
</evidence>
<evidence type="ECO:0000256" key="2">
    <source>
        <dbReference type="PROSITE-ProRule" id="PRU00267"/>
    </source>
</evidence>